<dbReference type="Proteomes" id="UP000626109">
    <property type="component" value="Unassembled WGS sequence"/>
</dbReference>
<dbReference type="PROSITE" id="PS01159">
    <property type="entry name" value="WW_DOMAIN_1"/>
    <property type="match status" value="1"/>
</dbReference>
<accession>A0A813J2A7</accession>
<dbReference type="SMART" id="SM00456">
    <property type="entry name" value="WW"/>
    <property type="match status" value="1"/>
</dbReference>
<feature type="non-terminal residue" evidence="3">
    <location>
        <position position="1"/>
    </location>
</feature>
<name>A0A813J2A7_POLGL</name>
<feature type="compositionally biased region" description="Basic and acidic residues" evidence="1">
    <location>
        <begin position="17"/>
        <end position="40"/>
    </location>
</feature>
<feature type="region of interest" description="Disordered" evidence="1">
    <location>
        <begin position="1"/>
        <end position="65"/>
    </location>
</feature>
<feature type="compositionally biased region" description="Basic and acidic residues" evidence="1">
    <location>
        <begin position="165"/>
        <end position="201"/>
    </location>
</feature>
<dbReference type="Gene3D" id="2.20.70.10">
    <property type="match status" value="1"/>
</dbReference>
<dbReference type="CDD" id="cd00201">
    <property type="entry name" value="WW"/>
    <property type="match status" value="1"/>
</dbReference>
<dbReference type="InterPro" id="IPR001202">
    <property type="entry name" value="WW_dom"/>
</dbReference>
<evidence type="ECO:0000259" key="2">
    <source>
        <dbReference type="PROSITE" id="PS50020"/>
    </source>
</evidence>
<feature type="region of interest" description="Disordered" evidence="1">
    <location>
        <begin position="125"/>
        <end position="232"/>
    </location>
</feature>
<feature type="compositionally biased region" description="Low complexity" evidence="1">
    <location>
        <begin position="141"/>
        <end position="150"/>
    </location>
</feature>
<evidence type="ECO:0000313" key="4">
    <source>
        <dbReference type="Proteomes" id="UP000626109"/>
    </source>
</evidence>
<feature type="compositionally biased region" description="Gly residues" evidence="1">
    <location>
        <begin position="218"/>
        <end position="232"/>
    </location>
</feature>
<dbReference type="InterPro" id="IPR036020">
    <property type="entry name" value="WW_dom_sf"/>
</dbReference>
<gene>
    <name evidence="3" type="ORF">PGLA2088_LOCUS15235</name>
</gene>
<feature type="non-terminal residue" evidence="3">
    <location>
        <position position="232"/>
    </location>
</feature>
<evidence type="ECO:0000313" key="3">
    <source>
        <dbReference type="EMBL" id="CAE8663351.1"/>
    </source>
</evidence>
<dbReference type="Pfam" id="PF00397">
    <property type="entry name" value="WW"/>
    <property type="match status" value="1"/>
</dbReference>
<sequence>DGKGKDRAYSYSQQDGKSGKGKQEWQPKWDEWQPKGDDVKGGSGGKFAGSSEHRSQLNSSASEFKPASLATSGFGDYGGYDAMAAQYWGWQQPAVQSLPTLWKEYADKDGSKYYYNSKTGLTQWERPAELDPPKPAVDAPSVSNSYSSPSGLGAAAFSSAPSGKGSREGKGFDASLRRDREDELRRTDKDELRRMRTDDGGKGAGGKARRRKGDDGNGKGGGGGGGGCGGLK</sequence>
<dbReference type="SUPFAM" id="SSF51045">
    <property type="entry name" value="WW domain"/>
    <property type="match status" value="1"/>
</dbReference>
<protein>
    <recommendedName>
        <fullName evidence="2">WW domain-containing protein</fullName>
    </recommendedName>
</protein>
<reference evidence="3" key="1">
    <citation type="submission" date="2021-02" db="EMBL/GenBank/DDBJ databases">
        <authorList>
            <person name="Dougan E. K."/>
            <person name="Rhodes N."/>
            <person name="Thang M."/>
            <person name="Chan C."/>
        </authorList>
    </citation>
    <scope>NUCLEOTIDE SEQUENCE</scope>
</reference>
<evidence type="ECO:0000256" key="1">
    <source>
        <dbReference type="SAM" id="MobiDB-lite"/>
    </source>
</evidence>
<feature type="domain" description="WW" evidence="2">
    <location>
        <begin position="96"/>
        <end position="129"/>
    </location>
</feature>
<comment type="caution">
    <text evidence="3">The sequence shown here is derived from an EMBL/GenBank/DDBJ whole genome shotgun (WGS) entry which is preliminary data.</text>
</comment>
<dbReference type="PROSITE" id="PS50020">
    <property type="entry name" value="WW_DOMAIN_2"/>
    <property type="match status" value="1"/>
</dbReference>
<dbReference type="AlphaFoldDB" id="A0A813J2A7"/>
<proteinExistence type="predicted"/>
<organism evidence="3 4">
    <name type="scientific">Polarella glacialis</name>
    <name type="common">Dinoflagellate</name>
    <dbReference type="NCBI Taxonomy" id="89957"/>
    <lineage>
        <taxon>Eukaryota</taxon>
        <taxon>Sar</taxon>
        <taxon>Alveolata</taxon>
        <taxon>Dinophyceae</taxon>
        <taxon>Suessiales</taxon>
        <taxon>Suessiaceae</taxon>
        <taxon>Polarella</taxon>
    </lineage>
</organism>
<dbReference type="EMBL" id="CAJNNW010018725">
    <property type="protein sequence ID" value="CAE8663351.1"/>
    <property type="molecule type" value="Genomic_DNA"/>
</dbReference>